<name>A0A831RVD3_9GAMM</name>
<keyword evidence="2" id="KW-0456">Lyase</keyword>
<dbReference type="InterPro" id="IPR013035">
    <property type="entry name" value="PEP_carboxykinase_C"/>
</dbReference>
<dbReference type="GO" id="GO:0005829">
    <property type="term" value="C:cytosol"/>
    <property type="evidence" value="ECO:0007669"/>
    <property type="project" value="TreeGrafter"/>
</dbReference>
<evidence type="ECO:0000256" key="2">
    <source>
        <dbReference type="ARBA" id="ARBA00022793"/>
    </source>
</evidence>
<dbReference type="GO" id="GO:0004612">
    <property type="term" value="F:phosphoenolpyruvate carboxykinase (ATP) activity"/>
    <property type="evidence" value="ECO:0007669"/>
    <property type="project" value="InterPro"/>
</dbReference>
<feature type="non-terminal residue" evidence="3">
    <location>
        <position position="1"/>
    </location>
</feature>
<gene>
    <name evidence="3" type="ORF">ENJ12_03985</name>
</gene>
<dbReference type="PANTHER" id="PTHR30031">
    <property type="entry name" value="PHOSPHOENOLPYRUVATE CARBOXYKINASE ATP"/>
    <property type="match status" value="1"/>
</dbReference>
<dbReference type="AlphaFoldDB" id="A0A831RVD3"/>
<dbReference type="GO" id="GO:0005524">
    <property type="term" value="F:ATP binding"/>
    <property type="evidence" value="ECO:0007669"/>
    <property type="project" value="InterPro"/>
</dbReference>
<evidence type="ECO:0000256" key="1">
    <source>
        <dbReference type="ARBA" id="ARBA00022432"/>
    </source>
</evidence>
<dbReference type="PANTHER" id="PTHR30031:SF0">
    <property type="entry name" value="PHOSPHOENOLPYRUVATE CARBOXYKINASE (ATP)"/>
    <property type="match status" value="1"/>
</dbReference>
<comment type="caution">
    <text evidence="3">The sequence shown here is derived from an EMBL/GenBank/DDBJ whole genome shotgun (WGS) entry which is preliminary data.</text>
</comment>
<keyword evidence="2" id="KW-0210">Decarboxylase</keyword>
<dbReference type="Pfam" id="PF01293">
    <property type="entry name" value="PEPCK_ATP"/>
    <property type="match status" value="1"/>
</dbReference>
<accession>A0A831RVD3</accession>
<dbReference type="Proteomes" id="UP000886339">
    <property type="component" value="Unassembled WGS sequence"/>
</dbReference>
<evidence type="ECO:0000313" key="3">
    <source>
        <dbReference type="EMBL" id="HEC05982.1"/>
    </source>
</evidence>
<reference evidence="3" key="1">
    <citation type="journal article" date="2020" name="mSystems">
        <title>Genome- and Community-Level Interaction Insights into Carbon Utilization and Element Cycling Functions of Hydrothermarchaeota in Hydrothermal Sediment.</title>
        <authorList>
            <person name="Zhou Z."/>
            <person name="Liu Y."/>
            <person name="Xu W."/>
            <person name="Pan J."/>
            <person name="Luo Z.H."/>
            <person name="Li M."/>
        </authorList>
    </citation>
    <scope>NUCLEOTIDE SEQUENCE [LARGE SCALE GENOMIC DNA]</scope>
    <source>
        <strain evidence="3">HyVt-458</strain>
    </source>
</reference>
<dbReference type="SUPFAM" id="SSF53795">
    <property type="entry name" value="PEP carboxykinase-like"/>
    <property type="match status" value="1"/>
</dbReference>
<dbReference type="EMBL" id="DRLF01000144">
    <property type="protein sequence ID" value="HEC05982.1"/>
    <property type="molecule type" value="Genomic_DNA"/>
</dbReference>
<protein>
    <submittedName>
        <fullName evidence="3">Phosphoenolpyruvate carboxykinase (ATP)</fullName>
    </submittedName>
</protein>
<keyword evidence="1" id="KW-0312">Gluconeogenesis</keyword>
<dbReference type="Gene3D" id="3.90.228.20">
    <property type="match status" value="1"/>
</dbReference>
<proteinExistence type="predicted"/>
<organism evidence="3">
    <name type="scientific">Thiolapillus brandeum</name>
    <dbReference type="NCBI Taxonomy" id="1076588"/>
    <lineage>
        <taxon>Bacteria</taxon>
        <taxon>Pseudomonadati</taxon>
        <taxon>Pseudomonadota</taxon>
        <taxon>Gammaproteobacteria</taxon>
        <taxon>Chromatiales</taxon>
        <taxon>Sedimenticolaceae</taxon>
        <taxon>Thiolapillus</taxon>
    </lineage>
</organism>
<dbReference type="GO" id="GO:0006094">
    <property type="term" value="P:gluconeogenesis"/>
    <property type="evidence" value="ECO:0007669"/>
    <property type="project" value="UniProtKB-KW"/>
</dbReference>
<dbReference type="InterPro" id="IPR001272">
    <property type="entry name" value="PEP_carboxykinase_ATP"/>
</dbReference>
<sequence>YTARVAGTEKGVTEPAPVFSACYGAPFMPLHPDRYAELLGQRLEEHGSTVWLINTGWTGGPYGVGERISIPYTRAMVNAVLDEKLDDAPMRKDPIFGFEIPLHVPGVPDEVLFPRDTWTDKAAYDAQELKLAKMFQENFRKYADQATEEILAASPNVS</sequence>